<accession>A0A091VRP1</accession>
<feature type="domain" description="Neurotransmitter-gated ion-channel ligand-binding" evidence="8">
    <location>
        <begin position="9"/>
        <end position="63"/>
    </location>
</feature>
<reference evidence="10 11" key="1">
    <citation type="submission" date="2014-04" db="EMBL/GenBank/DDBJ databases">
        <title>Genome evolution of avian class.</title>
        <authorList>
            <person name="Zhang G."/>
            <person name="Li C."/>
        </authorList>
    </citation>
    <scope>NUCLEOTIDE SEQUENCE [LARGE SCALE GENOMIC DNA]</scope>
    <source>
        <strain evidence="10">BGI_N306</strain>
    </source>
</reference>
<evidence type="ECO:0000256" key="5">
    <source>
        <dbReference type="ARBA" id="ARBA00023136"/>
    </source>
</evidence>
<dbReference type="STRING" id="30419.A0A091VRP1"/>
<keyword evidence="4" id="KW-0770">Synapse</keyword>
<evidence type="ECO:0000259" key="9">
    <source>
        <dbReference type="Pfam" id="PF02932"/>
    </source>
</evidence>
<protein>
    <submittedName>
        <fullName evidence="10">Acetylcholine receptor subunit gamma</fullName>
    </submittedName>
</protein>
<feature type="non-terminal residue" evidence="10">
    <location>
        <position position="1"/>
    </location>
</feature>
<evidence type="ECO:0000256" key="4">
    <source>
        <dbReference type="ARBA" id="ARBA00023018"/>
    </source>
</evidence>
<dbReference type="GO" id="GO:0097060">
    <property type="term" value="C:synaptic membrane"/>
    <property type="evidence" value="ECO:0007669"/>
    <property type="project" value="UniProtKB-SubCell"/>
</dbReference>
<dbReference type="FunFam" id="1.20.58.390:FF:000010">
    <property type="entry name" value="Nicotinic acetylcholine receptor subunit epsilon"/>
    <property type="match status" value="1"/>
</dbReference>
<dbReference type="Proteomes" id="UP000053605">
    <property type="component" value="Unassembled WGS sequence"/>
</dbReference>
<dbReference type="Pfam" id="PF02932">
    <property type="entry name" value="Neur_chan_memb"/>
    <property type="match status" value="1"/>
</dbReference>
<evidence type="ECO:0000256" key="2">
    <source>
        <dbReference type="ARBA" id="ARBA00022692"/>
    </source>
</evidence>
<name>A0A091VRP1_OPIHO</name>
<feature type="transmembrane region" description="Helical" evidence="7">
    <location>
        <begin position="211"/>
        <end position="233"/>
    </location>
</feature>
<keyword evidence="2 7" id="KW-0812">Transmembrane</keyword>
<dbReference type="GO" id="GO:0005230">
    <property type="term" value="F:extracellular ligand-gated monoatomic ion channel activity"/>
    <property type="evidence" value="ECO:0007669"/>
    <property type="project" value="InterPro"/>
</dbReference>
<feature type="transmembrane region" description="Helical" evidence="7">
    <location>
        <begin position="442"/>
        <end position="464"/>
    </location>
</feature>
<keyword evidence="10" id="KW-0675">Receptor</keyword>
<keyword evidence="3 7" id="KW-1133">Transmembrane helix</keyword>
<evidence type="ECO:0000313" key="10">
    <source>
        <dbReference type="EMBL" id="KFR06062.1"/>
    </source>
</evidence>
<dbReference type="Gene3D" id="1.20.58.390">
    <property type="entry name" value="Neurotransmitter-gated ion-channel transmembrane domain"/>
    <property type="match status" value="2"/>
</dbReference>
<evidence type="ECO:0000259" key="8">
    <source>
        <dbReference type="Pfam" id="PF02931"/>
    </source>
</evidence>
<feature type="non-terminal residue" evidence="10">
    <location>
        <position position="482"/>
    </location>
</feature>
<dbReference type="PANTHER" id="PTHR18945">
    <property type="entry name" value="NEUROTRANSMITTER GATED ION CHANNEL"/>
    <property type="match status" value="1"/>
</dbReference>
<comment type="subcellular location">
    <subcellularLocation>
        <location evidence="6">Synaptic cell membrane</location>
        <topology evidence="6">Multi-pass membrane protein</topology>
    </subcellularLocation>
</comment>
<dbReference type="InterPro" id="IPR036719">
    <property type="entry name" value="Neuro-gated_channel_TM_sf"/>
</dbReference>
<dbReference type="FunFam" id="1.20.58.390:FF:000036">
    <property type="entry name" value="Nicotinic acetylcholine receptor subunit gamma"/>
    <property type="match status" value="1"/>
</dbReference>
<dbReference type="InterPro" id="IPR006029">
    <property type="entry name" value="Neurotrans-gated_channel_TM"/>
</dbReference>
<keyword evidence="11" id="KW-1185">Reference proteome</keyword>
<dbReference type="EMBL" id="KK734297">
    <property type="protein sequence ID" value="KFR06062.1"/>
    <property type="molecule type" value="Genomic_DNA"/>
</dbReference>
<dbReference type="Pfam" id="PF02931">
    <property type="entry name" value="Neur_chan_LBD"/>
    <property type="match status" value="1"/>
</dbReference>
<comment type="subunit">
    <text evidence="1">Pentamer of two alpha chains, and one each of the beta, delta, and gamma chains.</text>
</comment>
<evidence type="ECO:0000256" key="3">
    <source>
        <dbReference type="ARBA" id="ARBA00022989"/>
    </source>
</evidence>
<organism evidence="10 11">
    <name type="scientific">Opisthocomus hoazin</name>
    <name type="common">Hoatzin</name>
    <name type="synonym">Phasianus hoazin</name>
    <dbReference type="NCBI Taxonomy" id="30419"/>
    <lineage>
        <taxon>Eukaryota</taxon>
        <taxon>Metazoa</taxon>
        <taxon>Chordata</taxon>
        <taxon>Craniata</taxon>
        <taxon>Vertebrata</taxon>
        <taxon>Euteleostomi</taxon>
        <taxon>Archelosauria</taxon>
        <taxon>Archosauria</taxon>
        <taxon>Dinosauria</taxon>
        <taxon>Saurischia</taxon>
        <taxon>Theropoda</taxon>
        <taxon>Coelurosauria</taxon>
        <taxon>Aves</taxon>
        <taxon>Neognathae</taxon>
        <taxon>Neoaves</taxon>
        <taxon>Opisthocomiformes</taxon>
        <taxon>Opisthocomidae</taxon>
        <taxon>Opisthocomus</taxon>
    </lineage>
</organism>
<sequence>PGVGCRNQEEKLLQDLMVNYNRHLRPALHGDQIIDVHLKLTLTNLISLNEREETLTTNVWIEMVRSLTSRQAPPRPRLHLRVAVRAPAVPSCRLHQLFGVFCPGTLAHSAVLISLPSGSSTFPCTLPILGALWGPHRAPALPFPTLGQGASSPGTAGRAVGLTWHRCTAENGEWAIKHRPARKIINSDHFTPDDIQYQQVIFYLIIQRKPLFYVINIIVPCVLISAMAVLVYFLPAKAGGQKCTVSINVLLAQTVFLFLIAQKVPETSQAVPLIGKYLTFLMVVTVVIVVNAVIVLNVSLRTPNTHSMSQRVRQVFLHLLPRYLGMHMPEETPGPPRATRRRSSLGLMVKADEYMLWKARTELLFEKQKERDGLMKTVLEKIGRGLESGGAQDFCQSLEETGPEIRACVDACNYIANATREQNDFTSESEEWVLVGRVIDRVCFLIMASLFVCGTIGIFLMAHFNQAPALPFPGDPKLSLPP</sequence>
<evidence type="ECO:0000256" key="7">
    <source>
        <dbReference type="SAM" id="Phobius"/>
    </source>
</evidence>
<dbReference type="PhylomeDB" id="A0A091VRP1"/>
<dbReference type="InterPro" id="IPR036734">
    <property type="entry name" value="Neur_chan_lig-bd_sf"/>
</dbReference>
<feature type="transmembrane region" description="Helical" evidence="7">
    <location>
        <begin position="245"/>
        <end position="265"/>
    </location>
</feature>
<dbReference type="AlphaFoldDB" id="A0A091VRP1"/>
<gene>
    <name evidence="10" type="ORF">N306_03977</name>
</gene>
<dbReference type="SUPFAM" id="SSF63712">
    <property type="entry name" value="Nicotinic receptor ligand binding domain-like"/>
    <property type="match status" value="1"/>
</dbReference>
<dbReference type="Gene3D" id="2.70.170.10">
    <property type="entry name" value="Neurotransmitter-gated ion-channel ligand-binding domain"/>
    <property type="match status" value="1"/>
</dbReference>
<feature type="transmembrane region" description="Helical" evidence="7">
    <location>
        <begin position="277"/>
        <end position="300"/>
    </location>
</feature>
<evidence type="ECO:0000313" key="11">
    <source>
        <dbReference type="Proteomes" id="UP000053605"/>
    </source>
</evidence>
<dbReference type="GO" id="GO:0004888">
    <property type="term" value="F:transmembrane signaling receptor activity"/>
    <property type="evidence" value="ECO:0007669"/>
    <property type="project" value="InterPro"/>
</dbReference>
<dbReference type="CDD" id="cd19064">
    <property type="entry name" value="LGIC_TM_nAChR"/>
    <property type="match status" value="1"/>
</dbReference>
<feature type="domain" description="Neurotransmitter-gated ion-channel transmembrane" evidence="9">
    <location>
        <begin position="217"/>
        <end position="459"/>
    </location>
</feature>
<dbReference type="InterPro" id="IPR006201">
    <property type="entry name" value="Neur_channel"/>
</dbReference>
<dbReference type="InterPro" id="IPR006202">
    <property type="entry name" value="Neur_chan_lig-bd"/>
</dbReference>
<evidence type="ECO:0000256" key="6">
    <source>
        <dbReference type="ARBA" id="ARBA00034099"/>
    </source>
</evidence>
<dbReference type="SUPFAM" id="SSF90112">
    <property type="entry name" value="Neurotransmitter-gated ion-channel transmembrane pore"/>
    <property type="match status" value="1"/>
</dbReference>
<proteinExistence type="predicted"/>
<dbReference type="InterPro" id="IPR038050">
    <property type="entry name" value="Neuro_actylchol_rec"/>
</dbReference>
<evidence type="ECO:0000256" key="1">
    <source>
        <dbReference type="ARBA" id="ARBA00011293"/>
    </source>
</evidence>
<keyword evidence="5 7" id="KW-0472">Membrane</keyword>